<evidence type="ECO:0000256" key="2">
    <source>
        <dbReference type="ARBA" id="ARBA00011955"/>
    </source>
</evidence>
<dbReference type="Pfam" id="PF02424">
    <property type="entry name" value="ApbE"/>
    <property type="match status" value="2"/>
</dbReference>
<reference evidence="11 12" key="1">
    <citation type="submission" date="2024-07" db="EMBL/GenBank/DDBJ databases">
        <title>Draft Genome Sequence of Ferrimicrobium acidiphilum Strain YE2023, Isolated from a Pulp of Bioleach Reactor.</title>
        <authorList>
            <person name="Elkina Y.A."/>
            <person name="Bulaeva A.G."/>
            <person name="Beletsky A.V."/>
            <person name="Mardanov A.V."/>
        </authorList>
    </citation>
    <scope>NUCLEOTIDE SEQUENCE [LARGE SCALE GENOMIC DNA]</scope>
    <source>
        <strain evidence="11 12">YE2023</strain>
    </source>
</reference>
<dbReference type="EMBL" id="JBFSHR010000030">
    <property type="protein sequence ID" value="MEX6429962.1"/>
    <property type="molecule type" value="Genomic_DNA"/>
</dbReference>
<dbReference type="InterPro" id="IPR024932">
    <property type="entry name" value="ApbE"/>
</dbReference>
<organism evidence="11 12">
    <name type="scientific">Ferrimicrobium acidiphilum</name>
    <dbReference type="NCBI Taxonomy" id="121039"/>
    <lineage>
        <taxon>Bacteria</taxon>
        <taxon>Bacillati</taxon>
        <taxon>Actinomycetota</taxon>
        <taxon>Acidimicrobiia</taxon>
        <taxon>Acidimicrobiales</taxon>
        <taxon>Acidimicrobiaceae</taxon>
        <taxon>Ferrimicrobium</taxon>
    </lineage>
</organism>
<evidence type="ECO:0000313" key="12">
    <source>
        <dbReference type="Proteomes" id="UP001560267"/>
    </source>
</evidence>
<name>A0ABV3Y322_9ACTN</name>
<keyword evidence="8" id="KW-0460">Magnesium</keyword>
<evidence type="ECO:0000256" key="1">
    <source>
        <dbReference type="ARBA" id="ARBA00001946"/>
    </source>
</evidence>
<dbReference type="GO" id="GO:0016740">
    <property type="term" value="F:transferase activity"/>
    <property type="evidence" value="ECO:0007669"/>
    <property type="project" value="UniProtKB-KW"/>
</dbReference>
<evidence type="ECO:0000313" key="11">
    <source>
        <dbReference type="EMBL" id="MEX6429962.1"/>
    </source>
</evidence>
<dbReference type="PANTHER" id="PTHR30040:SF2">
    <property type="entry name" value="FAD:PROTEIN FMN TRANSFERASE"/>
    <property type="match status" value="1"/>
</dbReference>
<comment type="catalytic activity">
    <reaction evidence="10">
        <text>L-threonyl-[protein] + FAD = FMN-L-threonyl-[protein] + AMP + H(+)</text>
        <dbReference type="Rhea" id="RHEA:36847"/>
        <dbReference type="Rhea" id="RHEA-COMP:11060"/>
        <dbReference type="Rhea" id="RHEA-COMP:11061"/>
        <dbReference type="ChEBI" id="CHEBI:15378"/>
        <dbReference type="ChEBI" id="CHEBI:30013"/>
        <dbReference type="ChEBI" id="CHEBI:57692"/>
        <dbReference type="ChEBI" id="CHEBI:74257"/>
        <dbReference type="ChEBI" id="CHEBI:456215"/>
        <dbReference type="EC" id="2.7.1.180"/>
    </reaction>
</comment>
<keyword evidence="6" id="KW-0479">Metal-binding</keyword>
<keyword evidence="5 11" id="KW-0808">Transferase</keyword>
<evidence type="ECO:0000256" key="10">
    <source>
        <dbReference type="ARBA" id="ARBA00048540"/>
    </source>
</evidence>
<comment type="caution">
    <text evidence="11">The sequence shown here is derived from an EMBL/GenBank/DDBJ whole genome shotgun (WGS) entry which is preliminary data.</text>
</comment>
<evidence type="ECO:0000256" key="6">
    <source>
        <dbReference type="ARBA" id="ARBA00022723"/>
    </source>
</evidence>
<evidence type="ECO:0000256" key="7">
    <source>
        <dbReference type="ARBA" id="ARBA00022827"/>
    </source>
</evidence>
<dbReference type="EC" id="2.7.1.180" evidence="2"/>
<dbReference type="Proteomes" id="UP001560267">
    <property type="component" value="Unassembled WGS sequence"/>
</dbReference>
<keyword evidence="7" id="KW-0274">FAD</keyword>
<dbReference type="PANTHER" id="PTHR30040">
    <property type="entry name" value="THIAMINE BIOSYNTHESIS LIPOPROTEIN APBE"/>
    <property type="match status" value="1"/>
</dbReference>
<dbReference type="Gene3D" id="3.10.520.10">
    <property type="entry name" value="ApbE-like domains"/>
    <property type="match status" value="2"/>
</dbReference>
<evidence type="ECO:0000256" key="8">
    <source>
        <dbReference type="ARBA" id="ARBA00022842"/>
    </source>
</evidence>
<evidence type="ECO:0000256" key="5">
    <source>
        <dbReference type="ARBA" id="ARBA00022679"/>
    </source>
</evidence>
<dbReference type="InterPro" id="IPR003374">
    <property type="entry name" value="ApbE-like_sf"/>
</dbReference>
<protein>
    <recommendedName>
        <fullName evidence="3">FAD:protein FMN transferase</fullName>
        <ecNumber evidence="2">2.7.1.180</ecNumber>
    </recommendedName>
    <alternativeName>
        <fullName evidence="9">Flavin transferase</fullName>
    </alternativeName>
</protein>
<proteinExistence type="predicted"/>
<dbReference type="RefSeq" id="WP_298383855.1">
    <property type="nucleotide sequence ID" value="NZ_JBFSHR010000030.1"/>
</dbReference>
<comment type="cofactor">
    <cofactor evidence="1">
        <name>Mg(2+)</name>
        <dbReference type="ChEBI" id="CHEBI:18420"/>
    </cofactor>
</comment>
<gene>
    <name evidence="11" type="ORF">AB6A68_08940</name>
</gene>
<keyword evidence="12" id="KW-1185">Reference proteome</keyword>
<evidence type="ECO:0000256" key="3">
    <source>
        <dbReference type="ARBA" id="ARBA00016337"/>
    </source>
</evidence>
<accession>A0ABV3Y322</accession>
<evidence type="ECO:0000256" key="4">
    <source>
        <dbReference type="ARBA" id="ARBA00022630"/>
    </source>
</evidence>
<sequence>MLAEIPIMGTVFTLEFEGDGRAQSESSALVAEVTNELERIDRTFSTYRTNSEVSHFRRHEHGTHSESFDEVFALCELARELSDGFFDPWAVPGGYDPSGLVKGWAGERALALLIDAGAERAVVNAGGDIAIHSAEPINIGVRHPREADRLCAVVQSNTAVATSGLYERGCHIVNPLGAELGAYAATVVGAPLYLADALATAVVAGGEQVLAKIAQQRQFRGLLVTVDGVLRAIPGTMVTVIQT</sequence>
<dbReference type="SUPFAM" id="SSF143631">
    <property type="entry name" value="ApbE-like"/>
    <property type="match status" value="1"/>
</dbReference>
<keyword evidence="4" id="KW-0285">Flavoprotein</keyword>
<evidence type="ECO:0000256" key="9">
    <source>
        <dbReference type="ARBA" id="ARBA00031306"/>
    </source>
</evidence>